<feature type="transmembrane region" description="Helical" evidence="6">
    <location>
        <begin position="83"/>
        <end position="100"/>
    </location>
</feature>
<dbReference type="Pfam" id="PF07690">
    <property type="entry name" value="MFS_1"/>
    <property type="match status" value="1"/>
</dbReference>
<dbReference type="Proteomes" id="UP000623967">
    <property type="component" value="Unassembled WGS sequence"/>
</dbReference>
<evidence type="ECO:0000256" key="3">
    <source>
        <dbReference type="ARBA" id="ARBA00022692"/>
    </source>
</evidence>
<evidence type="ECO:0000313" key="8">
    <source>
        <dbReference type="EMBL" id="MBL4953566.1"/>
    </source>
</evidence>
<feature type="transmembrane region" description="Helical" evidence="6">
    <location>
        <begin position="106"/>
        <end position="128"/>
    </location>
</feature>
<comment type="subcellular location">
    <subcellularLocation>
        <location evidence="1">Cell membrane</location>
        <topology evidence="1">Multi-pass membrane protein</topology>
    </subcellularLocation>
</comment>
<proteinExistence type="predicted"/>
<comment type="caution">
    <text evidence="8">The sequence shown here is derived from an EMBL/GenBank/DDBJ whole genome shotgun (WGS) entry which is preliminary data.</text>
</comment>
<feature type="transmembrane region" description="Helical" evidence="6">
    <location>
        <begin position="52"/>
        <end position="71"/>
    </location>
</feature>
<feature type="domain" description="Major facilitator superfamily (MFS) profile" evidence="7">
    <location>
        <begin position="13"/>
        <end position="403"/>
    </location>
</feature>
<dbReference type="InterPro" id="IPR052524">
    <property type="entry name" value="MFS_Cyanate_Porter"/>
</dbReference>
<evidence type="ECO:0000256" key="1">
    <source>
        <dbReference type="ARBA" id="ARBA00004651"/>
    </source>
</evidence>
<feature type="transmembrane region" description="Helical" evidence="6">
    <location>
        <begin position="211"/>
        <end position="232"/>
    </location>
</feature>
<dbReference type="PANTHER" id="PTHR23523">
    <property type="match status" value="1"/>
</dbReference>
<dbReference type="Gene3D" id="1.20.1250.20">
    <property type="entry name" value="MFS general substrate transporter like domains"/>
    <property type="match status" value="1"/>
</dbReference>
<dbReference type="CDD" id="cd17339">
    <property type="entry name" value="MFS_NIMT_CynX_like"/>
    <property type="match status" value="1"/>
</dbReference>
<keyword evidence="4 6" id="KW-1133">Transmembrane helix</keyword>
<dbReference type="RefSeq" id="WP_202654835.1">
    <property type="nucleotide sequence ID" value="NZ_JAESWB010000229.1"/>
</dbReference>
<evidence type="ECO:0000256" key="2">
    <source>
        <dbReference type="ARBA" id="ARBA00022448"/>
    </source>
</evidence>
<reference evidence="8 9" key="1">
    <citation type="submission" date="2021-01" db="EMBL/GenBank/DDBJ databases">
        <title>Genome public.</title>
        <authorList>
            <person name="Liu C."/>
            <person name="Sun Q."/>
        </authorList>
    </citation>
    <scope>NUCLEOTIDE SEQUENCE [LARGE SCALE GENOMIC DNA]</scope>
    <source>
        <strain evidence="8 9">YIM B02564</strain>
    </source>
</reference>
<feature type="transmembrane region" description="Helical" evidence="6">
    <location>
        <begin position="252"/>
        <end position="275"/>
    </location>
</feature>
<evidence type="ECO:0000256" key="6">
    <source>
        <dbReference type="SAM" id="Phobius"/>
    </source>
</evidence>
<dbReference type="InterPro" id="IPR020846">
    <property type="entry name" value="MFS_dom"/>
</dbReference>
<protein>
    <submittedName>
        <fullName evidence="8">MFS transporter</fullName>
    </submittedName>
</protein>
<gene>
    <name evidence="8" type="ORF">JK635_15360</name>
</gene>
<dbReference type="SUPFAM" id="SSF103473">
    <property type="entry name" value="MFS general substrate transporter"/>
    <property type="match status" value="1"/>
</dbReference>
<feature type="transmembrane region" description="Helical" evidence="6">
    <location>
        <begin position="349"/>
        <end position="365"/>
    </location>
</feature>
<feature type="transmembrane region" description="Helical" evidence="6">
    <location>
        <begin position="173"/>
        <end position="191"/>
    </location>
</feature>
<feature type="transmembrane region" description="Helical" evidence="6">
    <location>
        <begin position="308"/>
        <end position="329"/>
    </location>
</feature>
<keyword evidence="3 6" id="KW-0812">Transmembrane</keyword>
<dbReference type="InterPro" id="IPR011701">
    <property type="entry name" value="MFS"/>
</dbReference>
<dbReference type="InterPro" id="IPR036259">
    <property type="entry name" value="MFS_trans_sf"/>
</dbReference>
<accession>A0ABS1TQG1</accession>
<organism evidence="8 9">
    <name type="scientific">Neobacillus paridis</name>
    <dbReference type="NCBI Taxonomy" id="2803862"/>
    <lineage>
        <taxon>Bacteria</taxon>
        <taxon>Bacillati</taxon>
        <taxon>Bacillota</taxon>
        <taxon>Bacilli</taxon>
        <taxon>Bacillales</taxon>
        <taxon>Bacillaceae</taxon>
        <taxon>Neobacillus</taxon>
    </lineage>
</organism>
<dbReference type="EMBL" id="JAESWB010000229">
    <property type="protein sequence ID" value="MBL4953566.1"/>
    <property type="molecule type" value="Genomic_DNA"/>
</dbReference>
<feature type="transmembrane region" description="Helical" evidence="6">
    <location>
        <begin position="12"/>
        <end position="32"/>
    </location>
</feature>
<evidence type="ECO:0000259" key="7">
    <source>
        <dbReference type="PROSITE" id="PS50850"/>
    </source>
</evidence>
<sequence>MSEHEENQKEKFYKVLLLFGIIFVAFNLRPAITAIGPIIGMIRADFGISNGTAGFITTLPLLSFAAFSILAPRLGQKLGNEQTILLGLFVLFFGIIIRSIGFISTVFLGTLLVGVGVAIGNVLLPGIVKAKFPSKVGIMTSMYTTSMNTFAALGSGISIPLAQGLRLGWQKSLAFWAVIALIAIIIWLPQLKGNLRRRKSSKGQPSSIKELWGSAVAWQVTLFMGLQSFLFYCSIAWIPEILKSGGMNLPTAGWLLSLMQLIGLPATFLAPVLAGRFQTQKGIVLVICIFYFAGMLGLLLGSTYSMSVISIICVGVAQGASISLALTLIGLRTRGARQAANLSGMAQSIGYLLAAIGPSLIGFLFDRTHSWTIPLVILCVVVGLMAIAGVGAGKDRFVVEESVVNNN</sequence>
<keyword evidence="9" id="KW-1185">Reference proteome</keyword>
<evidence type="ECO:0000256" key="4">
    <source>
        <dbReference type="ARBA" id="ARBA00022989"/>
    </source>
</evidence>
<keyword evidence="2" id="KW-0813">Transport</keyword>
<dbReference type="PANTHER" id="PTHR23523:SF2">
    <property type="entry name" value="2-NITROIMIDAZOLE TRANSPORTER"/>
    <property type="match status" value="1"/>
</dbReference>
<evidence type="ECO:0000256" key="5">
    <source>
        <dbReference type="ARBA" id="ARBA00023136"/>
    </source>
</evidence>
<name>A0ABS1TQG1_9BACI</name>
<evidence type="ECO:0000313" key="9">
    <source>
        <dbReference type="Proteomes" id="UP000623967"/>
    </source>
</evidence>
<keyword evidence="5 6" id="KW-0472">Membrane</keyword>
<feature type="transmembrane region" description="Helical" evidence="6">
    <location>
        <begin position="140"/>
        <end position="161"/>
    </location>
</feature>
<feature type="transmembrane region" description="Helical" evidence="6">
    <location>
        <begin position="282"/>
        <end position="302"/>
    </location>
</feature>
<dbReference type="PROSITE" id="PS50850">
    <property type="entry name" value="MFS"/>
    <property type="match status" value="1"/>
</dbReference>
<feature type="transmembrane region" description="Helical" evidence="6">
    <location>
        <begin position="371"/>
        <end position="392"/>
    </location>
</feature>